<name>A0A2K3PLL5_TRIPR</name>
<reference evidence="1 2" key="2">
    <citation type="journal article" date="2017" name="Front. Plant Sci.">
        <title>Gene Classification and Mining of Molecular Markers Useful in Red Clover (Trifolium pratense) Breeding.</title>
        <authorList>
            <person name="Istvanek J."/>
            <person name="Dluhosova J."/>
            <person name="Dluhos P."/>
            <person name="Patkova L."/>
            <person name="Nedelnik J."/>
            <person name="Repkova J."/>
        </authorList>
    </citation>
    <scope>NUCLEOTIDE SEQUENCE [LARGE SCALE GENOMIC DNA]</scope>
    <source>
        <strain evidence="2">cv. Tatra</strain>
        <tissue evidence="1">Young leaves</tissue>
    </source>
</reference>
<reference evidence="1 2" key="1">
    <citation type="journal article" date="2014" name="Am. J. Bot.">
        <title>Genome assembly and annotation for red clover (Trifolium pratense; Fabaceae).</title>
        <authorList>
            <person name="Istvanek J."/>
            <person name="Jaros M."/>
            <person name="Krenek A."/>
            <person name="Repkova J."/>
        </authorList>
    </citation>
    <scope>NUCLEOTIDE SEQUENCE [LARGE SCALE GENOMIC DNA]</scope>
    <source>
        <strain evidence="2">cv. Tatra</strain>
        <tissue evidence="1">Young leaves</tissue>
    </source>
</reference>
<dbReference type="AlphaFoldDB" id="A0A2K3PLL5"/>
<dbReference type="PROSITE" id="PS51257">
    <property type="entry name" value="PROKAR_LIPOPROTEIN"/>
    <property type="match status" value="1"/>
</dbReference>
<dbReference type="EMBL" id="ASHM01008307">
    <property type="protein sequence ID" value="PNY16179.1"/>
    <property type="molecule type" value="Genomic_DNA"/>
</dbReference>
<comment type="caution">
    <text evidence="1">The sequence shown here is derived from an EMBL/GenBank/DDBJ whole genome shotgun (WGS) entry which is preliminary data.</text>
</comment>
<dbReference type="Proteomes" id="UP000236291">
    <property type="component" value="Unassembled WGS sequence"/>
</dbReference>
<protein>
    <submittedName>
        <fullName evidence="1">Uncharacterized protein</fullName>
    </submittedName>
</protein>
<proteinExistence type="predicted"/>
<evidence type="ECO:0000313" key="2">
    <source>
        <dbReference type="Proteomes" id="UP000236291"/>
    </source>
</evidence>
<sequence length="76" mass="8269">MVTVRFGEKQCEIVGFTAYGSSPPAAAACSTPAVSRISSSNKRSGAILCTGIYRWWLVEAPVGRHFLLGQKENFDF</sequence>
<gene>
    <name evidence="1" type="ORF">L195_g012891</name>
</gene>
<accession>A0A2K3PLL5</accession>
<evidence type="ECO:0000313" key="1">
    <source>
        <dbReference type="EMBL" id="PNY16179.1"/>
    </source>
</evidence>
<organism evidence="1 2">
    <name type="scientific">Trifolium pratense</name>
    <name type="common">Red clover</name>
    <dbReference type="NCBI Taxonomy" id="57577"/>
    <lineage>
        <taxon>Eukaryota</taxon>
        <taxon>Viridiplantae</taxon>
        <taxon>Streptophyta</taxon>
        <taxon>Embryophyta</taxon>
        <taxon>Tracheophyta</taxon>
        <taxon>Spermatophyta</taxon>
        <taxon>Magnoliopsida</taxon>
        <taxon>eudicotyledons</taxon>
        <taxon>Gunneridae</taxon>
        <taxon>Pentapetalae</taxon>
        <taxon>rosids</taxon>
        <taxon>fabids</taxon>
        <taxon>Fabales</taxon>
        <taxon>Fabaceae</taxon>
        <taxon>Papilionoideae</taxon>
        <taxon>50 kb inversion clade</taxon>
        <taxon>NPAAA clade</taxon>
        <taxon>Hologalegina</taxon>
        <taxon>IRL clade</taxon>
        <taxon>Trifolieae</taxon>
        <taxon>Trifolium</taxon>
    </lineage>
</organism>